<dbReference type="SUPFAM" id="SSF52540">
    <property type="entry name" value="P-loop containing nucleoside triphosphate hydrolases"/>
    <property type="match status" value="1"/>
</dbReference>
<evidence type="ECO:0000256" key="7">
    <source>
        <dbReference type="ARBA" id="ARBA00023136"/>
    </source>
</evidence>
<dbReference type="SMART" id="SM00382">
    <property type="entry name" value="AAA"/>
    <property type="match status" value="1"/>
</dbReference>
<accession>A0A843UH44</accession>
<reference evidence="9" key="1">
    <citation type="submission" date="2017-07" db="EMBL/GenBank/DDBJ databases">
        <title>Taro Niue Genome Assembly and Annotation.</title>
        <authorList>
            <person name="Atibalentja N."/>
            <person name="Keating K."/>
            <person name="Fields C.J."/>
        </authorList>
    </citation>
    <scope>NUCLEOTIDE SEQUENCE</scope>
    <source>
        <strain evidence="9">Niue_2</strain>
        <tissue evidence="9">Leaf</tissue>
    </source>
</reference>
<dbReference type="InterPro" id="IPR017871">
    <property type="entry name" value="ABC_transporter-like_CS"/>
</dbReference>
<keyword evidence="10" id="KW-1185">Reference proteome</keyword>
<evidence type="ECO:0000256" key="3">
    <source>
        <dbReference type="ARBA" id="ARBA00022692"/>
    </source>
</evidence>
<evidence type="ECO:0000256" key="4">
    <source>
        <dbReference type="ARBA" id="ARBA00022741"/>
    </source>
</evidence>
<comment type="caution">
    <text evidence="9">The sequence shown here is derived from an EMBL/GenBank/DDBJ whole genome shotgun (WGS) entry which is preliminary data.</text>
</comment>
<dbReference type="EMBL" id="NMUH01000658">
    <property type="protein sequence ID" value="MQL82868.1"/>
    <property type="molecule type" value="Genomic_DNA"/>
</dbReference>
<keyword evidence="6" id="KW-1133">Transmembrane helix</keyword>
<evidence type="ECO:0000313" key="9">
    <source>
        <dbReference type="EMBL" id="MQL82868.1"/>
    </source>
</evidence>
<keyword evidence="4" id="KW-0547">Nucleotide-binding</keyword>
<feature type="domain" description="ABC transporter" evidence="8">
    <location>
        <begin position="195"/>
        <end position="486"/>
    </location>
</feature>
<dbReference type="Pfam" id="PF00005">
    <property type="entry name" value="ABC_tran"/>
    <property type="match status" value="1"/>
</dbReference>
<keyword evidence="5" id="KW-0067">ATP-binding</keyword>
<dbReference type="GO" id="GO:0005524">
    <property type="term" value="F:ATP binding"/>
    <property type="evidence" value="ECO:0007669"/>
    <property type="project" value="UniProtKB-KW"/>
</dbReference>
<proteinExistence type="inferred from homology"/>
<dbReference type="OrthoDB" id="422637at2759"/>
<name>A0A843UH44_COLES</name>
<evidence type="ECO:0000313" key="10">
    <source>
        <dbReference type="Proteomes" id="UP000652761"/>
    </source>
</evidence>
<gene>
    <name evidence="9" type="ORF">Taro_015343</name>
</gene>
<dbReference type="InterPro" id="IPR027417">
    <property type="entry name" value="P-loop_NTPase"/>
</dbReference>
<sequence>MYFSGKIEFGVINQSVSAFNHILSDFSLIVYQFQAISAFSAVIDRLEPDQSMLVSAFLAGYGLKALKLATGTRVVLHGFKTKLTEYWNSGISSDEVGPTCKGSEGLTSEGPEVGAQGLVTDAIASAILADARRRSIASDAFDNIGEFDDVLDGTHSSYVLEPDNSLKISFQHDIIKGSLFESNGSIPPDEDFKLLEIQNLTLQTPKSGRTLILDLSLEINNKDHLLVMGPSGSGKTSLLRALAGLWRSGSGKITFFTRDMGHSRSLAPMDMSSSEPLKEPVRDSKIDSFKYRRAEGVFFLPQRPYMVLGTLREQLLYPTWVEESFGVSQDASSDALSFSLQMSSLQDVCSEMKPTEDDLIHVLQDVHLGDIISRFKGLDTTYEWSSVLSLGEQQRLAFARLLLSKPKLVLLDESTSALDDANEAHLYRRIEAAGITYVSIGHRRTLYSFHNKVLHILKFDPEDGSKTNWHLEPINQSSTYEEAQKSS</sequence>
<dbReference type="CDD" id="cd03223">
    <property type="entry name" value="ABCD_peroxisomal_ALDP"/>
    <property type="match status" value="1"/>
</dbReference>
<protein>
    <recommendedName>
        <fullName evidence="8">ABC transporter domain-containing protein</fullName>
    </recommendedName>
</protein>
<dbReference type="PROSITE" id="PS00211">
    <property type="entry name" value="ABC_TRANSPORTER_1"/>
    <property type="match status" value="1"/>
</dbReference>
<evidence type="ECO:0000256" key="1">
    <source>
        <dbReference type="ARBA" id="ARBA00008575"/>
    </source>
</evidence>
<evidence type="ECO:0000256" key="2">
    <source>
        <dbReference type="ARBA" id="ARBA00022448"/>
    </source>
</evidence>
<dbReference type="Proteomes" id="UP000652761">
    <property type="component" value="Unassembled WGS sequence"/>
</dbReference>
<organism evidence="9 10">
    <name type="scientific">Colocasia esculenta</name>
    <name type="common">Wild taro</name>
    <name type="synonym">Arum esculentum</name>
    <dbReference type="NCBI Taxonomy" id="4460"/>
    <lineage>
        <taxon>Eukaryota</taxon>
        <taxon>Viridiplantae</taxon>
        <taxon>Streptophyta</taxon>
        <taxon>Embryophyta</taxon>
        <taxon>Tracheophyta</taxon>
        <taxon>Spermatophyta</taxon>
        <taxon>Magnoliopsida</taxon>
        <taxon>Liliopsida</taxon>
        <taxon>Araceae</taxon>
        <taxon>Aroideae</taxon>
        <taxon>Colocasieae</taxon>
        <taxon>Colocasia</taxon>
    </lineage>
</organism>
<evidence type="ECO:0000256" key="5">
    <source>
        <dbReference type="ARBA" id="ARBA00022840"/>
    </source>
</evidence>
<evidence type="ECO:0000259" key="8">
    <source>
        <dbReference type="PROSITE" id="PS50893"/>
    </source>
</evidence>
<dbReference type="GO" id="GO:0016887">
    <property type="term" value="F:ATP hydrolysis activity"/>
    <property type="evidence" value="ECO:0007669"/>
    <property type="project" value="InterPro"/>
</dbReference>
<dbReference type="InterPro" id="IPR050835">
    <property type="entry name" value="ABC_transporter_sub-D"/>
</dbReference>
<keyword evidence="7" id="KW-0472">Membrane</keyword>
<dbReference type="InterPro" id="IPR003439">
    <property type="entry name" value="ABC_transporter-like_ATP-bd"/>
</dbReference>
<evidence type="ECO:0000256" key="6">
    <source>
        <dbReference type="ARBA" id="ARBA00022989"/>
    </source>
</evidence>
<dbReference type="PANTHER" id="PTHR11384">
    <property type="entry name" value="ATP-BINDING CASSETTE, SUB-FAMILY D MEMBER"/>
    <property type="match status" value="1"/>
</dbReference>
<dbReference type="InterPro" id="IPR003593">
    <property type="entry name" value="AAA+_ATPase"/>
</dbReference>
<dbReference type="PROSITE" id="PS50893">
    <property type="entry name" value="ABC_TRANSPORTER_2"/>
    <property type="match status" value="1"/>
</dbReference>
<dbReference type="Gene3D" id="3.40.50.300">
    <property type="entry name" value="P-loop containing nucleotide triphosphate hydrolases"/>
    <property type="match status" value="1"/>
</dbReference>
<keyword evidence="3" id="KW-0812">Transmembrane</keyword>
<dbReference type="AlphaFoldDB" id="A0A843UH44"/>
<dbReference type="PANTHER" id="PTHR11384:SF59">
    <property type="entry name" value="LYSOSOMAL COBALAMIN TRANSPORTER ABCD4"/>
    <property type="match status" value="1"/>
</dbReference>
<comment type="similarity">
    <text evidence="1">Belongs to the ABC transporter superfamily. ABCD family. Peroxisomal fatty acyl CoA transporter (TC 3.A.1.203) subfamily.</text>
</comment>
<keyword evidence="2" id="KW-0813">Transport</keyword>